<evidence type="ECO:0000256" key="1">
    <source>
        <dbReference type="SAM" id="Phobius"/>
    </source>
</evidence>
<dbReference type="AlphaFoldDB" id="A0A7Z0DKV3"/>
<feature type="transmembrane region" description="Helical" evidence="1">
    <location>
        <begin position="219"/>
        <end position="239"/>
    </location>
</feature>
<feature type="transmembrane region" description="Helical" evidence="1">
    <location>
        <begin position="313"/>
        <end position="331"/>
    </location>
</feature>
<reference evidence="2 3" key="1">
    <citation type="submission" date="2020-07" db="EMBL/GenBank/DDBJ databases">
        <title>Sequencing the genomes of 1000 actinobacteria strains.</title>
        <authorList>
            <person name="Klenk H.-P."/>
        </authorList>
    </citation>
    <scope>NUCLEOTIDE SEQUENCE [LARGE SCALE GENOMIC DNA]</scope>
    <source>
        <strain evidence="2 3">DSM 26487</strain>
    </source>
</reference>
<evidence type="ECO:0000313" key="2">
    <source>
        <dbReference type="EMBL" id="NYI77169.1"/>
    </source>
</evidence>
<gene>
    <name evidence="2" type="ORF">BJ988_001817</name>
</gene>
<keyword evidence="1" id="KW-0812">Transmembrane</keyword>
<feature type="transmembrane region" description="Helical" evidence="1">
    <location>
        <begin position="81"/>
        <end position="101"/>
    </location>
</feature>
<comment type="caution">
    <text evidence="2">The sequence shown here is derived from an EMBL/GenBank/DDBJ whole genome shotgun (WGS) entry which is preliminary data.</text>
</comment>
<dbReference type="EMBL" id="JACBZR010000001">
    <property type="protein sequence ID" value="NYI77169.1"/>
    <property type="molecule type" value="Genomic_DNA"/>
</dbReference>
<accession>A0A7Z0DKV3</accession>
<feature type="transmembrane region" description="Helical" evidence="1">
    <location>
        <begin position="378"/>
        <end position="399"/>
    </location>
</feature>
<feature type="transmembrane region" description="Helical" evidence="1">
    <location>
        <begin position="469"/>
        <end position="488"/>
    </location>
</feature>
<name>A0A7Z0DKV3_9ACTN</name>
<dbReference type="RefSeq" id="WP_179657696.1">
    <property type="nucleotide sequence ID" value="NZ_JACBZR010000001.1"/>
</dbReference>
<keyword evidence="1" id="KW-0472">Membrane</keyword>
<sequence length="490" mass="50173">MSTHRGVDASTLPPTPAEIRGLIRSWRRGRVTAPWGEILYQAYLALLTVLIFGSGLVSAVVNAGQAVAVCASETCVGTRTAGPVLVVLIWLALGAAVLRLLGPLMSSPATSAMVLSTPVDRGRWLWRQYWAMVLLAAATAAVPAALAAVTAGWALTTVGALALAAAALGSMTYAGGAVAQSRTRSAWRMIGPIAALAALAALAGVAAGITSGFAPPASAWWWLAPAALTPLAGSVAALGHRRLGRLRRRELTRGHGLANGLSGALAGLDTALAYDVVLQHTSRQRAVVRSRRPWGPRGPLALVTADLIRLRRAPVRVLVLAAAVVPAYALAEAGAGALMVPVMVVLGFWAAVPLGAGLRVLSRSGGLVRLLGARSWQLRAGALVVPMALLLAYGLGSLWALPHPLLAPAVGLGALAALTRWLAAPPPDYASAMVSTPMGAMPVTLFTNAVRGFDIAGLVSIPALFAPNAAGATISLALSAITLCVLVGRR</sequence>
<keyword evidence="3" id="KW-1185">Reference proteome</keyword>
<feature type="transmembrane region" description="Helical" evidence="1">
    <location>
        <begin position="129"/>
        <end position="154"/>
    </location>
</feature>
<dbReference type="Proteomes" id="UP000564496">
    <property type="component" value="Unassembled WGS sequence"/>
</dbReference>
<organism evidence="2 3">
    <name type="scientific">Nocardioides panzhihuensis</name>
    <dbReference type="NCBI Taxonomy" id="860243"/>
    <lineage>
        <taxon>Bacteria</taxon>
        <taxon>Bacillati</taxon>
        <taxon>Actinomycetota</taxon>
        <taxon>Actinomycetes</taxon>
        <taxon>Propionibacteriales</taxon>
        <taxon>Nocardioidaceae</taxon>
        <taxon>Nocardioides</taxon>
    </lineage>
</organism>
<feature type="transmembrane region" description="Helical" evidence="1">
    <location>
        <begin position="160"/>
        <end position="179"/>
    </location>
</feature>
<feature type="transmembrane region" description="Helical" evidence="1">
    <location>
        <begin position="337"/>
        <end position="358"/>
    </location>
</feature>
<evidence type="ECO:0000313" key="3">
    <source>
        <dbReference type="Proteomes" id="UP000564496"/>
    </source>
</evidence>
<dbReference type="InterPro" id="IPR046264">
    <property type="entry name" value="DUF6297"/>
</dbReference>
<protein>
    <submittedName>
        <fullName evidence="2">Uncharacterized protein</fullName>
    </submittedName>
</protein>
<dbReference type="Pfam" id="PF19814">
    <property type="entry name" value="DUF6297"/>
    <property type="match status" value="1"/>
</dbReference>
<feature type="transmembrane region" description="Helical" evidence="1">
    <location>
        <begin position="38"/>
        <end position="61"/>
    </location>
</feature>
<feature type="transmembrane region" description="Helical" evidence="1">
    <location>
        <begin position="405"/>
        <end position="423"/>
    </location>
</feature>
<keyword evidence="1" id="KW-1133">Transmembrane helix</keyword>
<feature type="transmembrane region" description="Helical" evidence="1">
    <location>
        <begin position="191"/>
        <end position="213"/>
    </location>
</feature>
<proteinExistence type="predicted"/>